<sequence>MPTSPKRIISSKTFAKNPIVIQDEEVKERFDNFPSLITSLYLRAYLKGPFIQGCITTHDLERLVENVHELNPIEPKSDEEVESEEEPNDIELIKELETFEPRDVPNADEPVEPSIDPELTIPKPTSSNIIKK</sequence>
<accession>A0ABR0QKQ5</accession>
<reference evidence="2 3" key="1">
    <citation type="submission" date="2023-03" db="EMBL/GenBank/DDBJ databases">
        <title>WGS of Gossypium arboreum.</title>
        <authorList>
            <person name="Yu D."/>
        </authorList>
    </citation>
    <scope>NUCLEOTIDE SEQUENCE [LARGE SCALE GENOMIC DNA]</scope>
    <source>
        <tissue evidence="2">Leaf</tissue>
    </source>
</reference>
<feature type="compositionally biased region" description="Polar residues" evidence="1">
    <location>
        <begin position="123"/>
        <end position="132"/>
    </location>
</feature>
<evidence type="ECO:0000256" key="1">
    <source>
        <dbReference type="SAM" id="MobiDB-lite"/>
    </source>
</evidence>
<proteinExistence type="predicted"/>
<dbReference type="EMBL" id="JARKNE010000003">
    <property type="protein sequence ID" value="KAK5839895.1"/>
    <property type="molecule type" value="Genomic_DNA"/>
</dbReference>
<keyword evidence="3" id="KW-1185">Reference proteome</keyword>
<gene>
    <name evidence="2" type="ORF">PVK06_008747</name>
</gene>
<evidence type="ECO:0000313" key="2">
    <source>
        <dbReference type="EMBL" id="KAK5839895.1"/>
    </source>
</evidence>
<comment type="caution">
    <text evidence="2">The sequence shown here is derived from an EMBL/GenBank/DDBJ whole genome shotgun (WGS) entry which is preliminary data.</text>
</comment>
<evidence type="ECO:0000313" key="3">
    <source>
        <dbReference type="Proteomes" id="UP001358586"/>
    </source>
</evidence>
<name>A0ABR0QKQ5_GOSAR</name>
<feature type="region of interest" description="Disordered" evidence="1">
    <location>
        <begin position="97"/>
        <end position="132"/>
    </location>
</feature>
<dbReference type="Proteomes" id="UP001358586">
    <property type="component" value="Chromosome 3"/>
</dbReference>
<organism evidence="2 3">
    <name type="scientific">Gossypium arboreum</name>
    <name type="common">Tree cotton</name>
    <name type="synonym">Gossypium nanking</name>
    <dbReference type="NCBI Taxonomy" id="29729"/>
    <lineage>
        <taxon>Eukaryota</taxon>
        <taxon>Viridiplantae</taxon>
        <taxon>Streptophyta</taxon>
        <taxon>Embryophyta</taxon>
        <taxon>Tracheophyta</taxon>
        <taxon>Spermatophyta</taxon>
        <taxon>Magnoliopsida</taxon>
        <taxon>eudicotyledons</taxon>
        <taxon>Gunneridae</taxon>
        <taxon>Pentapetalae</taxon>
        <taxon>rosids</taxon>
        <taxon>malvids</taxon>
        <taxon>Malvales</taxon>
        <taxon>Malvaceae</taxon>
        <taxon>Malvoideae</taxon>
        <taxon>Gossypium</taxon>
    </lineage>
</organism>
<protein>
    <submittedName>
        <fullName evidence="2">Uncharacterized protein</fullName>
    </submittedName>
</protein>